<evidence type="ECO:0000313" key="1">
    <source>
        <dbReference type="EMBL" id="KAJ1121140.1"/>
    </source>
</evidence>
<accession>A0AAV7NYJ2</accession>
<protein>
    <submittedName>
        <fullName evidence="1">Uncharacterized protein</fullName>
    </submittedName>
</protein>
<keyword evidence="2" id="KW-1185">Reference proteome</keyword>
<proteinExistence type="predicted"/>
<reference evidence="1" key="1">
    <citation type="journal article" date="2022" name="bioRxiv">
        <title>Sequencing and chromosome-scale assembly of the giantPleurodeles waltlgenome.</title>
        <authorList>
            <person name="Brown T."/>
            <person name="Elewa A."/>
            <person name="Iarovenko S."/>
            <person name="Subramanian E."/>
            <person name="Araus A.J."/>
            <person name="Petzold A."/>
            <person name="Susuki M."/>
            <person name="Suzuki K.-i.T."/>
            <person name="Hayashi T."/>
            <person name="Toyoda A."/>
            <person name="Oliveira C."/>
            <person name="Osipova E."/>
            <person name="Leigh N.D."/>
            <person name="Simon A."/>
            <person name="Yun M.H."/>
        </authorList>
    </citation>
    <scope>NUCLEOTIDE SEQUENCE</scope>
    <source>
        <strain evidence="1">20211129_DDA</strain>
        <tissue evidence="1">Liver</tissue>
    </source>
</reference>
<dbReference type="AlphaFoldDB" id="A0AAV7NYJ2"/>
<dbReference type="Proteomes" id="UP001066276">
    <property type="component" value="Chromosome 8"/>
</dbReference>
<name>A0AAV7NYJ2_PLEWA</name>
<organism evidence="1 2">
    <name type="scientific">Pleurodeles waltl</name>
    <name type="common">Iberian ribbed newt</name>
    <dbReference type="NCBI Taxonomy" id="8319"/>
    <lineage>
        <taxon>Eukaryota</taxon>
        <taxon>Metazoa</taxon>
        <taxon>Chordata</taxon>
        <taxon>Craniata</taxon>
        <taxon>Vertebrata</taxon>
        <taxon>Euteleostomi</taxon>
        <taxon>Amphibia</taxon>
        <taxon>Batrachia</taxon>
        <taxon>Caudata</taxon>
        <taxon>Salamandroidea</taxon>
        <taxon>Salamandridae</taxon>
        <taxon>Pleurodelinae</taxon>
        <taxon>Pleurodeles</taxon>
    </lineage>
</organism>
<evidence type="ECO:0000313" key="2">
    <source>
        <dbReference type="Proteomes" id="UP001066276"/>
    </source>
</evidence>
<gene>
    <name evidence="1" type="ORF">NDU88_009268</name>
</gene>
<dbReference type="EMBL" id="JANPWB010000012">
    <property type="protein sequence ID" value="KAJ1121140.1"/>
    <property type="molecule type" value="Genomic_DNA"/>
</dbReference>
<sequence length="111" mass="12670">MPRPSWDVAAFSVSTQRLYGDLRICPQLFLGLGIPPVVVRGLALISFPDSCSSFDSRRHSLLRLRLQVFFRLVGHTPFSLLSSPYFSPCDPDIRLRCHFLFVFSRGRTPWA</sequence>
<comment type="caution">
    <text evidence="1">The sequence shown here is derived from an EMBL/GenBank/DDBJ whole genome shotgun (WGS) entry which is preliminary data.</text>
</comment>